<feature type="domain" description="HD-GYP" evidence="1">
    <location>
        <begin position="13"/>
        <end position="208"/>
    </location>
</feature>
<dbReference type="PANTHER" id="PTHR43155:SF2">
    <property type="entry name" value="CYCLIC DI-GMP PHOSPHODIESTERASE PA4108"/>
    <property type="match status" value="1"/>
</dbReference>
<dbReference type="SUPFAM" id="SSF109604">
    <property type="entry name" value="HD-domain/PDEase-like"/>
    <property type="match status" value="1"/>
</dbReference>
<dbReference type="Pfam" id="PF13487">
    <property type="entry name" value="HD_5"/>
    <property type="match status" value="1"/>
</dbReference>
<gene>
    <name evidence="2" type="ORF">A6A04_00400</name>
</gene>
<dbReference type="OrthoDB" id="9176789at2"/>
<dbReference type="InterPro" id="IPR003607">
    <property type="entry name" value="HD/PDEase_dom"/>
</dbReference>
<reference evidence="2 3" key="1">
    <citation type="submission" date="2016-04" db="EMBL/GenBank/DDBJ databases">
        <title>Draft genome sequence of freshwater magnetotactic bacteria Magnetospirillum marisnigri SP-1 and Magnetospirillum moscoviense BB-1.</title>
        <authorList>
            <person name="Koziaeva V."/>
            <person name="Dziuba M.V."/>
            <person name="Ivanov T.M."/>
            <person name="Kuznetsov B."/>
            <person name="Grouzdev D.S."/>
        </authorList>
    </citation>
    <scope>NUCLEOTIDE SEQUENCE [LARGE SCALE GENOMIC DNA]</scope>
    <source>
        <strain evidence="2 3">SP-1</strain>
    </source>
</reference>
<protein>
    <recommendedName>
        <fullName evidence="1">HD-GYP domain-containing protein</fullName>
    </recommendedName>
</protein>
<dbReference type="CDD" id="cd00077">
    <property type="entry name" value="HDc"/>
    <property type="match status" value="1"/>
</dbReference>
<dbReference type="InterPro" id="IPR037522">
    <property type="entry name" value="HD_GYP_dom"/>
</dbReference>
<evidence type="ECO:0000313" key="2">
    <source>
        <dbReference type="EMBL" id="OAN52198.1"/>
    </source>
</evidence>
<name>A0A178MS27_9PROT</name>
<comment type="caution">
    <text evidence="2">The sequence shown here is derived from an EMBL/GenBank/DDBJ whole genome shotgun (WGS) entry which is preliminary data.</text>
</comment>
<sequence>MIELGSGFSVPLPGRTFLGVVRAFALAVERADPHTAGHQRGTLRFAARLARRLRFSSASVRLITAGGLLHDVGKIGIPRSILMRPGRLTAAEYAVVKEHPRLGFEILREIDFAGPLATVIRQHHERLDGSGYPDGLRDGAIMDESLAVAVADASHAMASRRSYHQERGEDWIFEAMERDRGVRFPAAYVDAAIDLMRADIRAGRVSAH</sequence>
<dbReference type="Gene3D" id="1.10.3210.10">
    <property type="entry name" value="Hypothetical protein af1432"/>
    <property type="match status" value="1"/>
</dbReference>
<dbReference type="NCBIfam" id="TIGR00277">
    <property type="entry name" value="HDIG"/>
    <property type="match status" value="1"/>
</dbReference>
<dbReference type="RefSeq" id="WP_068490993.1">
    <property type="nucleotide sequence ID" value="NZ_LWQT01000044.1"/>
</dbReference>
<proteinExistence type="predicted"/>
<dbReference type="InterPro" id="IPR006675">
    <property type="entry name" value="HDIG_dom"/>
</dbReference>
<dbReference type="PROSITE" id="PS51832">
    <property type="entry name" value="HD_GYP"/>
    <property type="match status" value="1"/>
</dbReference>
<dbReference type="Proteomes" id="UP000078428">
    <property type="component" value="Unassembled WGS sequence"/>
</dbReference>
<dbReference type="STRING" id="1285242.A6A04_00400"/>
<evidence type="ECO:0000259" key="1">
    <source>
        <dbReference type="PROSITE" id="PS51832"/>
    </source>
</evidence>
<keyword evidence="3" id="KW-1185">Reference proteome</keyword>
<dbReference type="GO" id="GO:0008081">
    <property type="term" value="F:phosphoric diester hydrolase activity"/>
    <property type="evidence" value="ECO:0007669"/>
    <property type="project" value="UniProtKB-ARBA"/>
</dbReference>
<organism evidence="2 3">
    <name type="scientific">Paramagnetospirillum marisnigri</name>
    <dbReference type="NCBI Taxonomy" id="1285242"/>
    <lineage>
        <taxon>Bacteria</taxon>
        <taxon>Pseudomonadati</taxon>
        <taxon>Pseudomonadota</taxon>
        <taxon>Alphaproteobacteria</taxon>
        <taxon>Rhodospirillales</taxon>
        <taxon>Magnetospirillaceae</taxon>
        <taxon>Paramagnetospirillum</taxon>
    </lineage>
</organism>
<accession>A0A178MS27</accession>
<dbReference type="PANTHER" id="PTHR43155">
    <property type="entry name" value="CYCLIC DI-GMP PHOSPHODIESTERASE PA4108-RELATED"/>
    <property type="match status" value="1"/>
</dbReference>
<dbReference type="EMBL" id="LWQT01000044">
    <property type="protein sequence ID" value="OAN52198.1"/>
    <property type="molecule type" value="Genomic_DNA"/>
</dbReference>
<evidence type="ECO:0000313" key="3">
    <source>
        <dbReference type="Proteomes" id="UP000078428"/>
    </source>
</evidence>
<dbReference type="SMART" id="SM00471">
    <property type="entry name" value="HDc"/>
    <property type="match status" value="1"/>
</dbReference>
<dbReference type="AlphaFoldDB" id="A0A178MS27"/>